<evidence type="ECO:0000256" key="4">
    <source>
        <dbReference type="SAM" id="SignalP"/>
    </source>
</evidence>
<protein>
    <recommendedName>
        <fullName evidence="5">Ig-like domain-containing protein</fullName>
    </recommendedName>
</protein>
<dbReference type="SUPFAM" id="SSF48726">
    <property type="entry name" value="Immunoglobulin"/>
    <property type="match status" value="1"/>
</dbReference>
<dbReference type="InterPro" id="IPR007110">
    <property type="entry name" value="Ig-like_dom"/>
</dbReference>
<dbReference type="GeneTree" id="ENSGT01150000287194"/>
<dbReference type="GO" id="GO:0001817">
    <property type="term" value="P:regulation of cytokine production"/>
    <property type="evidence" value="ECO:0007669"/>
    <property type="project" value="TreeGrafter"/>
</dbReference>
<proteinExistence type="predicted"/>
<dbReference type="InterPro" id="IPR003599">
    <property type="entry name" value="Ig_sub"/>
</dbReference>
<dbReference type="SMART" id="SM00409">
    <property type="entry name" value="IG"/>
    <property type="match status" value="1"/>
</dbReference>
<reference evidence="6" key="2">
    <citation type="submission" date="2025-09" db="UniProtKB">
        <authorList>
            <consortium name="Ensembl"/>
        </authorList>
    </citation>
    <scope>IDENTIFICATION</scope>
</reference>
<name>A0A3P8PZY6_ASTCA</name>
<comment type="subcellular location">
    <subcellularLocation>
        <location evidence="1">Membrane</location>
    </subcellularLocation>
</comment>
<dbReference type="Ensembl" id="ENSACLT00000023145.2">
    <property type="protein sequence ID" value="ENSACLP00000022611.2"/>
    <property type="gene ID" value="ENSACLG00000035769.1"/>
</dbReference>
<keyword evidence="2" id="KW-0472">Membrane</keyword>
<dbReference type="InterPro" id="IPR013106">
    <property type="entry name" value="Ig_V-set"/>
</dbReference>
<dbReference type="Bgee" id="ENSACLG00000015351">
    <property type="expression patterns" value="Expressed in liver and 8 other cell types or tissues"/>
</dbReference>
<keyword evidence="3" id="KW-0393">Immunoglobulin domain</keyword>
<evidence type="ECO:0000313" key="6">
    <source>
        <dbReference type="Ensembl" id="ENSACLP00000022611.2"/>
    </source>
</evidence>
<evidence type="ECO:0000313" key="7">
    <source>
        <dbReference type="Proteomes" id="UP000265100"/>
    </source>
</evidence>
<evidence type="ECO:0000256" key="3">
    <source>
        <dbReference type="ARBA" id="ARBA00023319"/>
    </source>
</evidence>
<organism evidence="6 7">
    <name type="scientific">Astatotilapia calliptera</name>
    <name type="common">Eastern happy</name>
    <name type="synonym">Chromis callipterus</name>
    <dbReference type="NCBI Taxonomy" id="8154"/>
    <lineage>
        <taxon>Eukaryota</taxon>
        <taxon>Metazoa</taxon>
        <taxon>Chordata</taxon>
        <taxon>Craniata</taxon>
        <taxon>Vertebrata</taxon>
        <taxon>Euteleostomi</taxon>
        <taxon>Actinopterygii</taxon>
        <taxon>Neopterygii</taxon>
        <taxon>Teleostei</taxon>
        <taxon>Neoteleostei</taxon>
        <taxon>Acanthomorphata</taxon>
        <taxon>Ovalentaria</taxon>
        <taxon>Cichlomorphae</taxon>
        <taxon>Cichliformes</taxon>
        <taxon>Cichlidae</taxon>
        <taxon>African cichlids</taxon>
        <taxon>Pseudocrenilabrinae</taxon>
        <taxon>Haplochromini</taxon>
        <taxon>Astatotilapia</taxon>
    </lineage>
</organism>
<reference evidence="6" key="1">
    <citation type="submission" date="2025-08" db="UniProtKB">
        <authorList>
            <consortium name="Ensembl"/>
        </authorList>
    </citation>
    <scope>IDENTIFICATION</scope>
</reference>
<dbReference type="PANTHER" id="PTHR24100:SF151">
    <property type="entry name" value="ICOS LIGAND"/>
    <property type="match status" value="1"/>
</dbReference>
<dbReference type="InterPro" id="IPR013783">
    <property type="entry name" value="Ig-like_fold"/>
</dbReference>
<feature type="domain" description="Ig-like" evidence="5">
    <location>
        <begin position="30"/>
        <end position="119"/>
    </location>
</feature>
<dbReference type="AlphaFoldDB" id="A0A3P8PZY6"/>
<dbReference type="Pfam" id="PF07686">
    <property type="entry name" value="V-set"/>
    <property type="match status" value="1"/>
</dbReference>
<evidence type="ECO:0000256" key="2">
    <source>
        <dbReference type="ARBA" id="ARBA00023136"/>
    </source>
</evidence>
<dbReference type="Gene3D" id="2.60.40.10">
    <property type="entry name" value="Immunoglobulins"/>
    <property type="match status" value="1"/>
</dbReference>
<evidence type="ECO:0000256" key="1">
    <source>
        <dbReference type="ARBA" id="ARBA00004370"/>
    </source>
</evidence>
<accession>A0A3P8PZY6</accession>
<dbReference type="GO" id="GO:0009897">
    <property type="term" value="C:external side of plasma membrane"/>
    <property type="evidence" value="ECO:0007669"/>
    <property type="project" value="TreeGrafter"/>
</dbReference>
<dbReference type="InterPro" id="IPR050504">
    <property type="entry name" value="IgSF_BTN/MOG"/>
</dbReference>
<dbReference type="Proteomes" id="UP000265100">
    <property type="component" value="Unplaced"/>
</dbReference>
<feature type="chain" id="PRO_5044312613" description="Ig-like domain-containing protein" evidence="4">
    <location>
        <begin position="22"/>
        <end position="180"/>
    </location>
</feature>
<keyword evidence="7" id="KW-1185">Reference proteome</keyword>
<dbReference type="PANTHER" id="PTHR24100">
    <property type="entry name" value="BUTYROPHILIN"/>
    <property type="match status" value="1"/>
</dbReference>
<dbReference type="InterPro" id="IPR036179">
    <property type="entry name" value="Ig-like_dom_sf"/>
</dbReference>
<dbReference type="GO" id="GO:0005102">
    <property type="term" value="F:signaling receptor binding"/>
    <property type="evidence" value="ECO:0007669"/>
    <property type="project" value="TreeGrafter"/>
</dbReference>
<dbReference type="SMART" id="SM00406">
    <property type="entry name" value="IGv"/>
    <property type="match status" value="1"/>
</dbReference>
<feature type="signal peptide" evidence="4">
    <location>
        <begin position="1"/>
        <end position="21"/>
    </location>
</feature>
<keyword evidence="4" id="KW-0732">Signal</keyword>
<dbReference type="PROSITE" id="PS50835">
    <property type="entry name" value="IG_LIKE"/>
    <property type="match status" value="1"/>
</dbReference>
<sequence>MSQSAVLYLFFLVSFLILTLSLCSVLFPLPDPEIVTVLSGQNVILPCQALRDKVVEWSRADLGEEYVLLYRDAQFVPDEQHPSFKNRVDLQDRQMKDGDVSLILKDVTTNDAGIYECRIIMRETRSWESINTIHLHVVPPGEGEAASCLLMFVSKDVCHPKMISCHPKCHPSSAYDSVVY</sequence>
<dbReference type="GO" id="GO:0050852">
    <property type="term" value="P:T cell receptor signaling pathway"/>
    <property type="evidence" value="ECO:0007669"/>
    <property type="project" value="TreeGrafter"/>
</dbReference>
<evidence type="ECO:0000259" key="5">
    <source>
        <dbReference type="PROSITE" id="PS50835"/>
    </source>
</evidence>